<evidence type="ECO:0000256" key="6">
    <source>
        <dbReference type="ARBA" id="ARBA00023053"/>
    </source>
</evidence>
<feature type="binding site" evidence="12">
    <location>
        <position position="78"/>
    </location>
    <ligand>
        <name>Na(+)</name>
        <dbReference type="ChEBI" id="CHEBI:29101"/>
        <note>structural</note>
    </ligand>
</feature>
<organism evidence="13 14">
    <name type="scientific">Marivita hallyeonensis</name>
    <dbReference type="NCBI Taxonomy" id="996342"/>
    <lineage>
        <taxon>Bacteria</taxon>
        <taxon>Pseudomonadati</taxon>
        <taxon>Pseudomonadota</taxon>
        <taxon>Alphaproteobacteria</taxon>
        <taxon>Rhodobacterales</taxon>
        <taxon>Roseobacteraceae</taxon>
        <taxon>Marivita</taxon>
    </lineage>
</organism>
<keyword evidence="4 12" id="KW-0812">Transmembrane</keyword>
<comment type="catalytic activity">
    <reaction evidence="11">
        <text>fluoride(in) = fluoride(out)</text>
        <dbReference type="Rhea" id="RHEA:76159"/>
        <dbReference type="ChEBI" id="CHEBI:17051"/>
    </reaction>
    <physiologicalReaction direction="left-to-right" evidence="11">
        <dbReference type="Rhea" id="RHEA:76160"/>
    </physiologicalReaction>
</comment>
<evidence type="ECO:0000256" key="4">
    <source>
        <dbReference type="ARBA" id="ARBA00022692"/>
    </source>
</evidence>
<evidence type="ECO:0000256" key="9">
    <source>
        <dbReference type="ARBA" id="ARBA00023303"/>
    </source>
</evidence>
<keyword evidence="3" id="KW-0997">Cell inner membrane</keyword>
<feature type="binding site" evidence="12">
    <location>
        <position position="75"/>
    </location>
    <ligand>
        <name>Na(+)</name>
        <dbReference type="ChEBI" id="CHEBI:29101"/>
        <note>structural</note>
    </ligand>
</feature>
<dbReference type="NCBIfam" id="TIGR00494">
    <property type="entry name" value="crcB"/>
    <property type="match status" value="1"/>
</dbReference>
<reference evidence="13 14" key="1">
    <citation type="submission" date="2016-11" db="EMBL/GenBank/DDBJ databases">
        <authorList>
            <person name="Jaros S."/>
            <person name="Januszkiewicz K."/>
            <person name="Wedrychowicz H."/>
        </authorList>
    </citation>
    <scope>NUCLEOTIDE SEQUENCE [LARGE SCALE GENOMIC DNA]</scope>
    <source>
        <strain evidence="13 14">DSM 29431</strain>
    </source>
</reference>
<dbReference type="InterPro" id="IPR003691">
    <property type="entry name" value="FluC"/>
</dbReference>
<dbReference type="Proteomes" id="UP000184221">
    <property type="component" value="Unassembled WGS sequence"/>
</dbReference>
<evidence type="ECO:0000256" key="2">
    <source>
        <dbReference type="ARBA" id="ARBA00022475"/>
    </source>
</evidence>
<accession>A0A1M5N563</accession>
<dbReference type="OrthoDB" id="9806299at2"/>
<keyword evidence="9 12" id="KW-0407">Ion channel</keyword>
<evidence type="ECO:0000313" key="14">
    <source>
        <dbReference type="Proteomes" id="UP000184221"/>
    </source>
</evidence>
<keyword evidence="12" id="KW-0813">Transport</keyword>
<evidence type="ECO:0000256" key="1">
    <source>
        <dbReference type="ARBA" id="ARBA00004651"/>
    </source>
</evidence>
<evidence type="ECO:0000256" key="11">
    <source>
        <dbReference type="ARBA" id="ARBA00035585"/>
    </source>
</evidence>
<dbReference type="NCBIfam" id="NF010805">
    <property type="entry name" value="PRK14209.1"/>
    <property type="match status" value="1"/>
</dbReference>
<dbReference type="AlphaFoldDB" id="A0A1M5N563"/>
<evidence type="ECO:0000313" key="13">
    <source>
        <dbReference type="EMBL" id="SHG84710.1"/>
    </source>
</evidence>
<evidence type="ECO:0000256" key="3">
    <source>
        <dbReference type="ARBA" id="ARBA00022519"/>
    </source>
</evidence>
<feature type="transmembrane region" description="Helical" evidence="12">
    <location>
        <begin position="68"/>
        <end position="87"/>
    </location>
</feature>
<name>A0A1M5N563_9RHOB</name>
<keyword evidence="5 12" id="KW-1133">Transmembrane helix</keyword>
<evidence type="ECO:0000256" key="8">
    <source>
        <dbReference type="ARBA" id="ARBA00023136"/>
    </source>
</evidence>
<feature type="transmembrane region" description="Helical" evidence="12">
    <location>
        <begin position="35"/>
        <end position="56"/>
    </location>
</feature>
<keyword evidence="12" id="KW-0479">Metal-binding</keyword>
<keyword evidence="2 12" id="KW-1003">Cell membrane</keyword>
<comment type="subcellular location">
    <subcellularLocation>
        <location evidence="1 12">Cell membrane</location>
        <topology evidence="1 12">Multi-pass membrane protein</topology>
    </subcellularLocation>
</comment>
<keyword evidence="14" id="KW-1185">Reference proteome</keyword>
<dbReference type="RefSeq" id="WP_072776160.1">
    <property type="nucleotide sequence ID" value="NZ_FQXC01000001.1"/>
</dbReference>
<dbReference type="PANTHER" id="PTHR28259">
    <property type="entry name" value="FLUORIDE EXPORT PROTEIN 1-RELATED"/>
    <property type="match status" value="1"/>
</dbReference>
<dbReference type="PANTHER" id="PTHR28259:SF1">
    <property type="entry name" value="FLUORIDE EXPORT PROTEIN 1-RELATED"/>
    <property type="match status" value="1"/>
</dbReference>
<dbReference type="Pfam" id="PF02537">
    <property type="entry name" value="CRCB"/>
    <property type="match status" value="1"/>
</dbReference>
<dbReference type="STRING" id="996342.SAMN05443551_0775"/>
<evidence type="ECO:0000256" key="7">
    <source>
        <dbReference type="ARBA" id="ARBA00023065"/>
    </source>
</evidence>
<keyword evidence="8 12" id="KW-0472">Membrane</keyword>
<dbReference type="GO" id="GO:0140114">
    <property type="term" value="P:cellular detoxification of fluoride"/>
    <property type="evidence" value="ECO:0007669"/>
    <property type="project" value="UniProtKB-UniRule"/>
</dbReference>
<keyword evidence="6 12" id="KW-0915">Sodium</keyword>
<comment type="function">
    <text evidence="12">Fluoride-specific ion channel. Important for reducing fluoride concentration in the cell, thus reducing its toxicity.</text>
</comment>
<dbReference type="GO" id="GO:0046872">
    <property type="term" value="F:metal ion binding"/>
    <property type="evidence" value="ECO:0007669"/>
    <property type="project" value="UniProtKB-KW"/>
</dbReference>
<dbReference type="EMBL" id="FQXC01000001">
    <property type="protein sequence ID" value="SHG84710.1"/>
    <property type="molecule type" value="Genomic_DNA"/>
</dbReference>
<evidence type="ECO:0000256" key="12">
    <source>
        <dbReference type="HAMAP-Rule" id="MF_00454"/>
    </source>
</evidence>
<keyword evidence="7 12" id="KW-0406">Ion transport</keyword>
<evidence type="ECO:0000256" key="10">
    <source>
        <dbReference type="ARBA" id="ARBA00035120"/>
    </source>
</evidence>
<dbReference type="HAMAP" id="MF_00454">
    <property type="entry name" value="FluC"/>
    <property type="match status" value="1"/>
</dbReference>
<dbReference type="GO" id="GO:0062054">
    <property type="term" value="F:fluoride channel activity"/>
    <property type="evidence" value="ECO:0007669"/>
    <property type="project" value="UniProtKB-UniRule"/>
</dbReference>
<feature type="transmembrane region" description="Helical" evidence="12">
    <location>
        <begin position="99"/>
        <end position="121"/>
    </location>
</feature>
<comment type="activity regulation">
    <text evidence="12">Na(+) is not transported, but it plays an essential structural role and its presence is essential for fluoride channel function.</text>
</comment>
<dbReference type="GO" id="GO:0005886">
    <property type="term" value="C:plasma membrane"/>
    <property type="evidence" value="ECO:0007669"/>
    <property type="project" value="UniProtKB-SubCell"/>
</dbReference>
<comment type="similarity">
    <text evidence="10 12">Belongs to the fluoride channel Fluc/FEX (TC 1.A.43) family.</text>
</comment>
<gene>
    <name evidence="12" type="primary">fluC</name>
    <name evidence="12" type="synonym">crcB</name>
    <name evidence="13" type="ORF">SAMN05443551_0775</name>
</gene>
<proteinExistence type="inferred from homology"/>
<sequence length="126" mass="12733">MLTTLSLVALGGAIGACLRFLAGVGILRLFGAGDFPLAILTVNVLGSFLMGAFVVAAAQRGLSHMSPFVMTGVLGGFTTFSAFSLETMTLIERGQMGSAALYVVLSVGLSVGGLALGLMAARSVFA</sequence>
<evidence type="ECO:0000256" key="5">
    <source>
        <dbReference type="ARBA" id="ARBA00022989"/>
    </source>
</evidence>
<protein>
    <recommendedName>
        <fullName evidence="12">Fluoride-specific ion channel FluC</fullName>
    </recommendedName>
</protein>